<proteinExistence type="predicted"/>
<dbReference type="EMBL" id="CP159872">
    <property type="protein sequence ID" value="XCM80441.1"/>
    <property type="molecule type" value="Genomic_DNA"/>
</dbReference>
<name>A0AAU8JXB4_9ACTN</name>
<feature type="transmembrane region" description="Helical" evidence="2">
    <location>
        <begin position="57"/>
        <end position="75"/>
    </location>
</feature>
<dbReference type="KEGG" id="kcm:ABWK59_16685"/>
<protein>
    <recommendedName>
        <fullName evidence="4">DUF4232 domain-containing protein</fullName>
    </recommendedName>
</protein>
<reference evidence="3" key="1">
    <citation type="submission" date="2024-06" db="EMBL/GenBank/DDBJ databases">
        <title>The genome sequences of Kitasatospora sp. strain HUAS MG31.</title>
        <authorList>
            <person name="Mo P."/>
        </authorList>
    </citation>
    <scope>NUCLEOTIDE SEQUENCE</scope>
    <source>
        <strain evidence="3">HUAS MG31</strain>
    </source>
</reference>
<organism evidence="3">
    <name type="scientific">Kitasatospora camelliae</name>
    <dbReference type="NCBI Taxonomy" id="3156397"/>
    <lineage>
        <taxon>Bacteria</taxon>
        <taxon>Bacillati</taxon>
        <taxon>Actinomycetota</taxon>
        <taxon>Actinomycetes</taxon>
        <taxon>Kitasatosporales</taxon>
        <taxon>Streptomycetaceae</taxon>
        <taxon>Kitasatospora</taxon>
    </lineage>
</organism>
<keyword evidence="2" id="KW-0812">Transmembrane</keyword>
<gene>
    <name evidence="3" type="ORF">ABWK59_16685</name>
</gene>
<keyword evidence="2" id="KW-0472">Membrane</keyword>
<sequence length="364" mass="35573">MTDRRPDGRTGDRADGLGERELRRLLHHAVADLEPDPGALPRLRYAVPRRRARHRNAWTGAAAAVLTMIAAVPALQGVEQFDLSGGTAGGPGSAVSADGHPEASRSAAFGATPLHHVPASFPADSQAPSGPAPAGPPTTGGAGGPTAVPAPPCTRADLGRAESGLSPAGTDGRVYGWFTVHNTAGQGCRLAEPGVLTVNDAVGTDAANVKVLRHAAGDGADALPDPGTAARELLLPPGGGYRIRFGWVPGRACTVPGGASAAPSGQGVAVAGPEGSPKPGDGGGAPGVPGSGASPTPTATPSPAPTPTGPTRVEPTVTLGYAPVAGGPGAAAVVLKSACEGTVYQAAPEALPGTTPPDPAATTG</sequence>
<evidence type="ECO:0008006" key="4">
    <source>
        <dbReference type="Google" id="ProtNLM"/>
    </source>
</evidence>
<dbReference type="RefSeq" id="WP_354641379.1">
    <property type="nucleotide sequence ID" value="NZ_CP159872.1"/>
</dbReference>
<keyword evidence="2" id="KW-1133">Transmembrane helix</keyword>
<evidence type="ECO:0000256" key="2">
    <source>
        <dbReference type="SAM" id="Phobius"/>
    </source>
</evidence>
<evidence type="ECO:0000313" key="3">
    <source>
        <dbReference type="EMBL" id="XCM80441.1"/>
    </source>
</evidence>
<feature type="region of interest" description="Disordered" evidence="1">
    <location>
        <begin position="256"/>
        <end position="324"/>
    </location>
</feature>
<accession>A0AAU8JXB4</accession>
<dbReference type="AlphaFoldDB" id="A0AAU8JXB4"/>
<feature type="compositionally biased region" description="Gly residues" evidence="1">
    <location>
        <begin position="280"/>
        <end position="290"/>
    </location>
</feature>
<feature type="region of interest" description="Disordered" evidence="1">
    <location>
        <begin position="85"/>
        <end position="167"/>
    </location>
</feature>
<feature type="compositionally biased region" description="Low complexity" evidence="1">
    <location>
        <begin position="256"/>
        <end position="279"/>
    </location>
</feature>
<feature type="compositionally biased region" description="Pro residues" evidence="1">
    <location>
        <begin position="298"/>
        <end position="308"/>
    </location>
</feature>
<evidence type="ECO:0000256" key="1">
    <source>
        <dbReference type="SAM" id="MobiDB-lite"/>
    </source>
</evidence>